<dbReference type="RefSeq" id="WP_175601764.1">
    <property type="nucleotide sequence ID" value="NZ_JABWGO010000004.1"/>
</dbReference>
<dbReference type="Proteomes" id="UP000546126">
    <property type="component" value="Unassembled WGS sequence"/>
</dbReference>
<dbReference type="InterPro" id="IPR018247">
    <property type="entry name" value="EF_Hand_1_Ca_BS"/>
</dbReference>
<dbReference type="PROSITE" id="PS00018">
    <property type="entry name" value="EF_HAND_1"/>
    <property type="match status" value="1"/>
</dbReference>
<dbReference type="AlphaFoldDB" id="A0A7Y6IQG5"/>
<dbReference type="PANTHER" id="PTHR12143:SF39">
    <property type="entry name" value="SECRETED PROTEIN"/>
    <property type="match status" value="1"/>
</dbReference>
<comment type="caution">
    <text evidence="4">The sequence shown here is derived from an EMBL/GenBank/DDBJ whole genome shotgun (WGS) entry which is preliminary data.</text>
</comment>
<evidence type="ECO:0000313" key="4">
    <source>
        <dbReference type="EMBL" id="NUW42208.1"/>
    </source>
</evidence>
<dbReference type="NCBIfam" id="TIGR01180">
    <property type="entry name" value="aman2_put"/>
    <property type="match status" value="1"/>
</dbReference>
<evidence type="ECO:0000313" key="5">
    <source>
        <dbReference type="Proteomes" id="UP000546126"/>
    </source>
</evidence>
<feature type="chain" id="PRO_5030731707" evidence="1">
    <location>
        <begin position="31"/>
        <end position="1080"/>
    </location>
</feature>
<protein>
    <submittedName>
        <fullName evidence="4">Glycoside hydrolase family 92 protein</fullName>
    </submittedName>
</protein>
<proteinExistence type="predicted"/>
<dbReference type="InterPro" id="IPR008928">
    <property type="entry name" value="6-hairpin_glycosidase_sf"/>
</dbReference>
<organism evidence="4 5">
    <name type="scientific">Nonomuraea rhodomycinica</name>
    <dbReference type="NCBI Taxonomy" id="1712872"/>
    <lineage>
        <taxon>Bacteria</taxon>
        <taxon>Bacillati</taxon>
        <taxon>Actinomycetota</taxon>
        <taxon>Actinomycetes</taxon>
        <taxon>Streptosporangiales</taxon>
        <taxon>Streptosporangiaceae</taxon>
        <taxon>Nonomuraea</taxon>
    </lineage>
</organism>
<dbReference type="Pfam" id="PF07971">
    <property type="entry name" value="Glyco_hydro_92"/>
    <property type="match status" value="1"/>
</dbReference>
<evidence type="ECO:0000256" key="1">
    <source>
        <dbReference type="SAM" id="SignalP"/>
    </source>
</evidence>
<evidence type="ECO:0000259" key="2">
    <source>
        <dbReference type="Pfam" id="PF07971"/>
    </source>
</evidence>
<dbReference type="Gene3D" id="1.20.1050.60">
    <property type="entry name" value="alpha-1,2-mannosidase"/>
    <property type="match status" value="1"/>
</dbReference>
<dbReference type="EMBL" id="JABWGO010000004">
    <property type="protein sequence ID" value="NUW42208.1"/>
    <property type="molecule type" value="Genomic_DNA"/>
</dbReference>
<feature type="signal peptide" evidence="1">
    <location>
        <begin position="1"/>
        <end position="30"/>
    </location>
</feature>
<dbReference type="InterPro" id="IPR014718">
    <property type="entry name" value="GH-type_carb-bd"/>
</dbReference>
<dbReference type="SUPFAM" id="SSF48208">
    <property type="entry name" value="Six-hairpin glycosidases"/>
    <property type="match status" value="1"/>
</dbReference>
<dbReference type="GO" id="GO:0005829">
    <property type="term" value="C:cytosol"/>
    <property type="evidence" value="ECO:0007669"/>
    <property type="project" value="TreeGrafter"/>
</dbReference>
<dbReference type="GO" id="GO:0006516">
    <property type="term" value="P:glycoprotein catabolic process"/>
    <property type="evidence" value="ECO:0007669"/>
    <property type="project" value="TreeGrafter"/>
</dbReference>
<dbReference type="GO" id="GO:0030246">
    <property type="term" value="F:carbohydrate binding"/>
    <property type="evidence" value="ECO:0007669"/>
    <property type="project" value="InterPro"/>
</dbReference>
<evidence type="ECO:0000259" key="3">
    <source>
        <dbReference type="Pfam" id="PF17678"/>
    </source>
</evidence>
<gene>
    <name evidence="4" type="ORF">HT134_18955</name>
</gene>
<dbReference type="Gene3D" id="1.20.1610.10">
    <property type="entry name" value="alpha-1,2-mannosidases domains"/>
    <property type="match status" value="1"/>
</dbReference>
<dbReference type="Gene3D" id="3.30.2080.10">
    <property type="entry name" value="GH92 mannosidase domain"/>
    <property type="match status" value="1"/>
</dbReference>
<keyword evidence="4" id="KW-0378">Hydrolase</keyword>
<sequence length="1080" mass="114378">MSPWSLSVSTVTVLLAALALPPGAPPRAVADDDAGGVISPVELVNVFHGTKEAALDFGHGGGGGMTFPGAVLPFGMMQWSPDTVESAGGGYRYEDDRLRGFSMTHISGPGCNGAQDFPVMPFSGKIGRSPATHGMDYVQTFKHENEKAAPGFYSSTLDTGISTELSVSARAGVARFAFPAGKPATLLLNTSGSINGVDDGETRVGQNTVEGWIKTGGFCGPPLRYKVYFHATFDQPFTGYGTWKDDEVRPGTQTTDDASTARARADLVTGEDVTVNGPGSGAYLEFDPAKPVQMRVGLSYVSIEGARNNLGKEIGDKSLDQVRQEATAVWDERLGQVRIAGGTEDQRRTFYSNLYHALLQPYVFEDVDGTYTGFDGKPRTVRPGHHQYATFSGWDIYRSEAQLLALLAPDVGADIAQSMYDNAQAIGNVWDRWSHQTAVTGVMVGDPYHSILSTMYAFGARDFDAGPALKAMAEAARRVGAKDIGHPEAQYDERPGNADYMAKGYVPSDPSSTLEYAVADFGIAQLAGRLGDQATATEFMKRAQSWQNLYNPGNGWIQPRMGEGSFTAPFDPAAPDVYMEGNGAQYHWMVPHNPQGLFAAMGGLGKVVPRLDEYFKKLNAGPREAYAYLGNEIALQSPWLYAWAGQPYKTQNVVRRVQQELFKSGPDGLVGNDDLGTMGAWYVWSAMGLFPAIPGRAELLVSTPLFDKITVSRPAGDIVVSAPNAANRYIQTLRVNGVSTSRAWLPESFATQGGRLDFTLGAWPNPAFGADPRNAPPSFGQGSKPYLAGLTPGAAPVEPGGAVDAELSVQSLGAAATVAWQAKPPAGITVSPASGMLSVPAGGRAAVKVRISVAAGTALDLVTVPVSVANAAGSSVGELTASTRLNVARRGTIAWYHNNAGIGDVAGPDEANIDGPGFSYPAHSLAEAGLKPGATVAWKGFSFTWPERKPGQVDNLRPGTQPVEMAAPAGATKLAFLGAGVNGWPETEVTITYTDGSTGTGKLGFSEWILDFGGAQPAFGNEIVASAPFRLFWGSWALQPIGTHVFAAQPIALDPAKTVKSVTFSTPEDGELHLFAWAFA</sequence>
<dbReference type="InterPro" id="IPR041371">
    <property type="entry name" value="GH92_N"/>
</dbReference>
<dbReference type="GO" id="GO:0005975">
    <property type="term" value="P:carbohydrate metabolic process"/>
    <property type="evidence" value="ECO:0007669"/>
    <property type="project" value="InterPro"/>
</dbReference>
<reference evidence="4 5" key="1">
    <citation type="submission" date="2020-06" db="EMBL/GenBank/DDBJ databases">
        <authorList>
            <person name="Chanama M."/>
        </authorList>
    </citation>
    <scope>NUCLEOTIDE SEQUENCE [LARGE SCALE GENOMIC DNA]</scope>
    <source>
        <strain evidence="4 5">TBRC6557</strain>
    </source>
</reference>
<dbReference type="InterPro" id="IPR050883">
    <property type="entry name" value="PNGase"/>
</dbReference>
<keyword evidence="1" id="KW-0732">Signal</keyword>
<dbReference type="Pfam" id="PF17678">
    <property type="entry name" value="Glyco_hydro_92N"/>
    <property type="match status" value="1"/>
</dbReference>
<feature type="domain" description="Glycosyl hydrolase family 92" evidence="2">
    <location>
        <begin position="305"/>
        <end position="761"/>
    </location>
</feature>
<dbReference type="GO" id="GO:0000224">
    <property type="term" value="F:peptide-N4-(N-acetyl-beta-glucosaminyl)asparagine amidase activity"/>
    <property type="evidence" value="ECO:0007669"/>
    <property type="project" value="TreeGrafter"/>
</dbReference>
<name>A0A7Y6IQG5_9ACTN</name>
<dbReference type="PANTHER" id="PTHR12143">
    <property type="entry name" value="PEPTIDE N-GLYCANASE PNGASE -RELATED"/>
    <property type="match status" value="1"/>
</dbReference>
<keyword evidence="5" id="KW-1185">Reference proteome</keyword>
<accession>A0A7Y6IQG5</accession>
<dbReference type="InterPro" id="IPR005887">
    <property type="entry name" value="GH92_a_mannosidase_put"/>
</dbReference>
<dbReference type="Gene3D" id="2.70.98.10">
    <property type="match status" value="1"/>
</dbReference>
<feature type="domain" description="Glycosyl hydrolase family 92 N-terminal" evidence="3">
    <location>
        <begin position="43"/>
        <end position="299"/>
    </location>
</feature>
<dbReference type="InterPro" id="IPR012939">
    <property type="entry name" value="Glyco_hydro_92"/>
</dbReference>